<evidence type="ECO:0000313" key="3">
    <source>
        <dbReference type="Proteomes" id="UP001054837"/>
    </source>
</evidence>
<name>A0AAV4QSN0_9ARAC</name>
<keyword evidence="3" id="KW-1185">Reference proteome</keyword>
<dbReference type="AlphaFoldDB" id="A0AAV4QSN0"/>
<feature type="compositionally biased region" description="Polar residues" evidence="1">
    <location>
        <begin position="26"/>
        <end position="44"/>
    </location>
</feature>
<sequence length="93" mass="10493">MSDNLNFLHSKAINPKKIQLFPQDTGVHSHTISTNGPGTSSNEMVQPYPTKHSLSLPPTPPPFRERFRFHEVPASFRKTVPQCKSRASECIYT</sequence>
<feature type="region of interest" description="Disordered" evidence="1">
    <location>
        <begin position="24"/>
        <end position="62"/>
    </location>
</feature>
<protein>
    <submittedName>
        <fullName evidence="2">Uncharacterized protein</fullName>
    </submittedName>
</protein>
<proteinExistence type="predicted"/>
<evidence type="ECO:0000313" key="2">
    <source>
        <dbReference type="EMBL" id="GIY11112.1"/>
    </source>
</evidence>
<dbReference type="EMBL" id="BPLQ01004864">
    <property type="protein sequence ID" value="GIY11112.1"/>
    <property type="molecule type" value="Genomic_DNA"/>
</dbReference>
<dbReference type="Proteomes" id="UP001054837">
    <property type="component" value="Unassembled WGS sequence"/>
</dbReference>
<gene>
    <name evidence="2" type="ORF">CDAR_380781</name>
</gene>
<evidence type="ECO:0000256" key="1">
    <source>
        <dbReference type="SAM" id="MobiDB-lite"/>
    </source>
</evidence>
<comment type="caution">
    <text evidence="2">The sequence shown here is derived from an EMBL/GenBank/DDBJ whole genome shotgun (WGS) entry which is preliminary data.</text>
</comment>
<organism evidence="2 3">
    <name type="scientific">Caerostris darwini</name>
    <dbReference type="NCBI Taxonomy" id="1538125"/>
    <lineage>
        <taxon>Eukaryota</taxon>
        <taxon>Metazoa</taxon>
        <taxon>Ecdysozoa</taxon>
        <taxon>Arthropoda</taxon>
        <taxon>Chelicerata</taxon>
        <taxon>Arachnida</taxon>
        <taxon>Araneae</taxon>
        <taxon>Araneomorphae</taxon>
        <taxon>Entelegynae</taxon>
        <taxon>Araneoidea</taxon>
        <taxon>Araneidae</taxon>
        <taxon>Caerostris</taxon>
    </lineage>
</organism>
<accession>A0AAV4QSN0</accession>
<reference evidence="2 3" key="1">
    <citation type="submission" date="2021-06" db="EMBL/GenBank/DDBJ databases">
        <title>Caerostris darwini draft genome.</title>
        <authorList>
            <person name="Kono N."/>
            <person name="Arakawa K."/>
        </authorList>
    </citation>
    <scope>NUCLEOTIDE SEQUENCE [LARGE SCALE GENOMIC DNA]</scope>
</reference>